<sequence length="265" mass="27654">MARTGVVLITGLSLNLLIHDALYAATTTKDAVLGKNLIVNGNGEQGACDAVGNAVGSAIPSIPAWTTSGSFSVLCYGASGFEFVNNLGQTVRVSGLPDANSPGAENRGKNLFFGGANRSSSSGSQLLNLTDLAAIVDTGKGAYDLGAWLGGYTTDSDNVLLSLDFLNQDGLSLGKTSIASPTPEERNNTTGLLFKSTQGILPVGSRQVNVTLNMNYVRGRVNDAYADKLSFVVTQVPEPSIVPGFVASGAILVMLKLRQKRRLLE</sequence>
<reference evidence="2 3" key="1">
    <citation type="submission" date="2017-08" db="EMBL/GenBank/DDBJ databases">
        <title>Draft genome sequence of filamentous cyanobacterium Calothrix elsteri CCALA 953.</title>
        <authorList>
            <person name="Gagunashvili A.N."/>
            <person name="Elster J."/>
            <person name="Andresson O.S."/>
        </authorList>
    </citation>
    <scope>NUCLEOTIDE SEQUENCE [LARGE SCALE GENOMIC DNA]</scope>
    <source>
        <strain evidence="2 3">CCALA 953</strain>
    </source>
</reference>
<comment type="caution">
    <text evidence="2">The sequence shown here is derived from an EMBL/GenBank/DDBJ whole genome shotgun (WGS) entry which is preliminary data.</text>
</comment>
<keyword evidence="3" id="KW-1185">Reference proteome</keyword>
<accession>A0A2A2TP25</accession>
<gene>
    <name evidence="2" type="ORF">CK510_03215</name>
</gene>
<evidence type="ECO:0000313" key="3">
    <source>
        <dbReference type="Proteomes" id="UP000218238"/>
    </source>
</evidence>
<evidence type="ECO:0000313" key="2">
    <source>
        <dbReference type="EMBL" id="PAX60192.1"/>
    </source>
</evidence>
<dbReference type="AlphaFoldDB" id="A0A2A2TP25"/>
<dbReference type="InterPro" id="IPR013424">
    <property type="entry name" value="Ice-binding_C"/>
</dbReference>
<keyword evidence="1" id="KW-0732">Signal</keyword>
<organism evidence="2 3">
    <name type="scientific">Brunnivagina elsteri CCALA 953</name>
    <dbReference type="NCBI Taxonomy" id="987040"/>
    <lineage>
        <taxon>Bacteria</taxon>
        <taxon>Bacillati</taxon>
        <taxon>Cyanobacteriota</taxon>
        <taxon>Cyanophyceae</taxon>
        <taxon>Nostocales</taxon>
        <taxon>Calotrichaceae</taxon>
        <taxon>Brunnivagina</taxon>
    </lineage>
</organism>
<dbReference type="Proteomes" id="UP000218238">
    <property type="component" value="Unassembled WGS sequence"/>
</dbReference>
<feature type="signal peptide" evidence="1">
    <location>
        <begin position="1"/>
        <end position="24"/>
    </location>
</feature>
<dbReference type="NCBIfam" id="TIGR02595">
    <property type="entry name" value="PEP_CTERM"/>
    <property type="match status" value="1"/>
</dbReference>
<feature type="chain" id="PRO_5013195090" evidence="1">
    <location>
        <begin position="25"/>
        <end position="265"/>
    </location>
</feature>
<name>A0A2A2TP25_9CYAN</name>
<protein>
    <submittedName>
        <fullName evidence="2">PEP-CTERM sorting domain-containing protein</fullName>
    </submittedName>
</protein>
<dbReference type="EMBL" id="NTFS01000019">
    <property type="protein sequence ID" value="PAX60192.1"/>
    <property type="molecule type" value="Genomic_DNA"/>
</dbReference>
<evidence type="ECO:0000256" key="1">
    <source>
        <dbReference type="SAM" id="SignalP"/>
    </source>
</evidence>
<proteinExistence type="predicted"/>